<gene>
    <name evidence="4" type="ORF">PGB34_03985</name>
</gene>
<dbReference type="EMBL" id="JAQIPB010000001">
    <property type="protein sequence ID" value="MDA7415515.1"/>
    <property type="molecule type" value="Genomic_DNA"/>
</dbReference>
<organism evidence="4 5">
    <name type="scientific">Xenophilus arseniciresistens</name>
    <dbReference type="NCBI Taxonomy" id="1283306"/>
    <lineage>
        <taxon>Bacteria</taxon>
        <taxon>Pseudomonadati</taxon>
        <taxon>Pseudomonadota</taxon>
        <taxon>Betaproteobacteria</taxon>
        <taxon>Burkholderiales</taxon>
        <taxon>Comamonadaceae</taxon>
        <taxon>Xenophilus</taxon>
    </lineage>
</organism>
<dbReference type="AlphaFoldDB" id="A0AAE3N492"/>
<keyword evidence="5" id="KW-1185">Reference proteome</keyword>
<evidence type="ECO:0000256" key="2">
    <source>
        <dbReference type="ARBA" id="ARBA00022729"/>
    </source>
</evidence>
<feature type="signal peptide" evidence="3">
    <location>
        <begin position="1"/>
        <end position="40"/>
    </location>
</feature>
<dbReference type="GO" id="GO:0016020">
    <property type="term" value="C:membrane"/>
    <property type="evidence" value="ECO:0007669"/>
    <property type="project" value="InterPro"/>
</dbReference>
<sequence>MTTASSSSFTFPGAAPAAWRLAGTSLALALGLLASHAAVAQPLTGNAQPALPAASAAAAPAPASNEDDPFEPFNRTMYRFNDGLDRAVLKPVATTYRDVLPSFVRTGVSNFFGNIGDVWNLANNVMQLKLRGSAETFMRLNVNTVFGLGGLLDIASEAGINRHSEDFGQTLGYWGVPSGPFVMLPLFGPSTLRDTAALPADRWGNPVGAINDIPVRNALSVLDVVDTRARLLGVTQLLQEAALDPYSFLRDSHLQRRAIEVRDGAAGTETEERYDLD</sequence>
<dbReference type="PRINTS" id="PR01805">
    <property type="entry name" value="VACJLIPOPROT"/>
</dbReference>
<evidence type="ECO:0000313" key="4">
    <source>
        <dbReference type="EMBL" id="MDA7415515.1"/>
    </source>
</evidence>
<dbReference type="Pfam" id="PF04333">
    <property type="entry name" value="MlaA"/>
    <property type="match status" value="1"/>
</dbReference>
<evidence type="ECO:0000256" key="1">
    <source>
        <dbReference type="ARBA" id="ARBA00010634"/>
    </source>
</evidence>
<dbReference type="RefSeq" id="WP_271426764.1">
    <property type="nucleotide sequence ID" value="NZ_JAQIPB010000001.1"/>
</dbReference>
<evidence type="ECO:0000256" key="3">
    <source>
        <dbReference type="SAM" id="SignalP"/>
    </source>
</evidence>
<comment type="caution">
    <text evidence="4">The sequence shown here is derived from an EMBL/GenBank/DDBJ whole genome shotgun (WGS) entry which is preliminary data.</text>
</comment>
<dbReference type="GO" id="GO:0120010">
    <property type="term" value="P:intermembrane phospholipid transfer"/>
    <property type="evidence" value="ECO:0007669"/>
    <property type="project" value="TreeGrafter"/>
</dbReference>
<proteinExistence type="inferred from homology"/>
<keyword evidence="4" id="KW-0449">Lipoprotein</keyword>
<comment type="similarity">
    <text evidence="1">Belongs to the MlaA family.</text>
</comment>
<dbReference type="PANTHER" id="PTHR30035:SF3">
    <property type="entry name" value="INTERMEMBRANE PHOSPHOLIPID TRANSPORT SYSTEM LIPOPROTEIN MLAA"/>
    <property type="match status" value="1"/>
</dbReference>
<dbReference type="PANTHER" id="PTHR30035">
    <property type="entry name" value="LIPOPROTEIN VACJ-RELATED"/>
    <property type="match status" value="1"/>
</dbReference>
<protein>
    <submittedName>
        <fullName evidence="4">VacJ family lipoprotein</fullName>
    </submittedName>
</protein>
<dbReference type="InterPro" id="IPR007428">
    <property type="entry name" value="MlaA"/>
</dbReference>
<accession>A0AAE3N492</accession>
<keyword evidence="2 3" id="KW-0732">Signal</keyword>
<dbReference type="Proteomes" id="UP001212602">
    <property type="component" value="Unassembled WGS sequence"/>
</dbReference>
<name>A0AAE3N492_9BURK</name>
<evidence type="ECO:0000313" key="5">
    <source>
        <dbReference type="Proteomes" id="UP001212602"/>
    </source>
</evidence>
<reference evidence="4" key="1">
    <citation type="submission" date="2023-01" db="EMBL/GenBank/DDBJ databases">
        <title>Xenophilus mangrovi sp. nov., isolated from soil of Mangrove nature reserve.</title>
        <authorList>
            <person name="Xu S."/>
            <person name="Liu Z."/>
            <person name="Xu Y."/>
        </authorList>
    </citation>
    <scope>NUCLEOTIDE SEQUENCE</scope>
    <source>
        <strain evidence="4">YW8</strain>
    </source>
</reference>
<feature type="chain" id="PRO_5042024105" evidence="3">
    <location>
        <begin position="41"/>
        <end position="277"/>
    </location>
</feature>